<protein>
    <submittedName>
        <fullName evidence="2">Uncharacterized protein</fullName>
    </submittedName>
</protein>
<evidence type="ECO:0000313" key="2">
    <source>
        <dbReference type="EMBL" id="UQC84415.1"/>
    </source>
</evidence>
<feature type="region of interest" description="Disordered" evidence="1">
    <location>
        <begin position="163"/>
        <end position="191"/>
    </location>
</feature>
<reference evidence="2" key="1">
    <citation type="journal article" date="2021" name="Mol. Plant Microbe Interact.">
        <title>Complete Genome Sequence of the Plant-Pathogenic Fungus Colletotrichum lupini.</title>
        <authorList>
            <person name="Baroncelli R."/>
            <person name="Pensec F."/>
            <person name="Da Lio D."/>
            <person name="Boufleur T."/>
            <person name="Vicente I."/>
            <person name="Sarrocco S."/>
            <person name="Picot A."/>
            <person name="Baraldi E."/>
            <person name="Sukno S."/>
            <person name="Thon M."/>
            <person name="Le Floch G."/>
        </authorList>
    </citation>
    <scope>NUCLEOTIDE SEQUENCE</scope>
    <source>
        <strain evidence="2">IMI 504893</strain>
    </source>
</reference>
<dbReference type="KEGG" id="clup:CLUP02_09912"/>
<sequence>MPAAWRNVEQALAIGVHTMYKSRGICSLFEGELQGWAASNLHSTIPSAHLPTARTRGLKRLYFLRSIRTDTLLAVPALFGCAQSNRTEFTPWSNLRQKPGGEEEYAIRAWGFPLGPIRTFQLSTDSMFFKNQLRHACGPGECSGNTAVILFTVTRLVGGSEMFPRNQQNHRTKTKVGRKSGPRETSTQSPLHKHVKVIPAGLFYCIGDGLLRDSPRIPHPEVFERIPRDGK</sequence>
<dbReference type="RefSeq" id="XP_049146032.1">
    <property type="nucleotide sequence ID" value="XM_049288888.1"/>
</dbReference>
<feature type="compositionally biased region" description="Basic residues" evidence="1">
    <location>
        <begin position="168"/>
        <end position="180"/>
    </location>
</feature>
<dbReference type="EMBL" id="CP019477">
    <property type="protein sequence ID" value="UQC84415.1"/>
    <property type="molecule type" value="Genomic_DNA"/>
</dbReference>
<evidence type="ECO:0000256" key="1">
    <source>
        <dbReference type="SAM" id="MobiDB-lite"/>
    </source>
</evidence>
<keyword evidence="3" id="KW-1185">Reference proteome</keyword>
<dbReference type="AlphaFoldDB" id="A0A9Q8SWJ3"/>
<proteinExistence type="predicted"/>
<dbReference type="GeneID" id="73343898"/>
<evidence type="ECO:0000313" key="3">
    <source>
        <dbReference type="Proteomes" id="UP000830671"/>
    </source>
</evidence>
<dbReference type="Proteomes" id="UP000830671">
    <property type="component" value="Chromosome 5"/>
</dbReference>
<organism evidence="2 3">
    <name type="scientific">Colletotrichum lupini</name>
    <dbReference type="NCBI Taxonomy" id="145971"/>
    <lineage>
        <taxon>Eukaryota</taxon>
        <taxon>Fungi</taxon>
        <taxon>Dikarya</taxon>
        <taxon>Ascomycota</taxon>
        <taxon>Pezizomycotina</taxon>
        <taxon>Sordariomycetes</taxon>
        <taxon>Hypocreomycetidae</taxon>
        <taxon>Glomerellales</taxon>
        <taxon>Glomerellaceae</taxon>
        <taxon>Colletotrichum</taxon>
        <taxon>Colletotrichum acutatum species complex</taxon>
    </lineage>
</organism>
<name>A0A9Q8SWJ3_9PEZI</name>
<gene>
    <name evidence="2" type="ORF">CLUP02_09912</name>
</gene>
<accession>A0A9Q8SWJ3</accession>